<evidence type="ECO:0000313" key="1">
    <source>
        <dbReference type="EMBL" id="KAJ3426503.1"/>
    </source>
</evidence>
<accession>A0AAV7Y9N4</accession>
<sequence length="171" mass="20418">MLCDFNEASIPIVNRTQEINEIVDGITSDFFKNQFGKKNTNLTWFLLKWDRENKTCKKQFFYQDSFKSAFEEFYNENNSDDNLINKDLKVLAYNIGALDEIFINFHDLLFNNMIKQNQKQQKKNKEWLMIIIIFDETNKTLNSTNNNNNNKSYLPNLYRRIISEKSSLIKK</sequence>
<gene>
    <name evidence="1" type="ORF">M0812_03164</name>
</gene>
<dbReference type="EMBL" id="JANTQA010000067">
    <property type="protein sequence ID" value="KAJ3426503.1"/>
    <property type="molecule type" value="Genomic_DNA"/>
</dbReference>
<evidence type="ECO:0000313" key="2">
    <source>
        <dbReference type="Proteomes" id="UP001146793"/>
    </source>
</evidence>
<protein>
    <submittedName>
        <fullName evidence="1">Uncharacterized protein</fullName>
    </submittedName>
</protein>
<comment type="caution">
    <text evidence="1">The sequence shown here is derived from an EMBL/GenBank/DDBJ whole genome shotgun (WGS) entry which is preliminary data.</text>
</comment>
<organism evidence="1 2">
    <name type="scientific">Anaeramoeba flamelloides</name>
    <dbReference type="NCBI Taxonomy" id="1746091"/>
    <lineage>
        <taxon>Eukaryota</taxon>
        <taxon>Metamonada</taxon>
        <taxon>Anaeramoebidae</taxon>
        <taxon>Anaeramoeba</taxon>
    </lineage>
</organism>
<reference evidence="1" key="1">
    <citation type="submission" date="2022-08" db="EMBL/GenBank/DDBJ databases">
        <title>Novel sulphate-reducing endosymbionts in the free-living metamonad Anaeramoeba.</title>
        <authorList>
            <person name="Jerlstrom-Hultqvist J."/>
            <person name="Cepicka I."/>
            <person name="Gallot-Lavallee L."/>
            <person name="Salas-Leiva D."/>
            <person name="Curtis B.A."/>
            <person name="Zahonova K."/>
            <person name="Pipaliya S."/>
            <person name="Dacks J."/>
            <person name="Roger A.J."/>
        </authorList>
    </citation>
    <scope>NUCLEOTIDE SEQUENCE</scope>
    <source>
        <strain evidence="1">Busselton2</strain>
    </source>
</reference>
<name>A0AAV7Y9N4_9EUKA</name>
<dbReference type="Proteomes" id="UP001146793">
    <property type="component" value="Unassembled WGS sequence"/>
</dbReference>
<proteinExistence type="predicted"/>
<dbReference type="AlphaFoldDB" id="A0AAV7Y9N4"/>